<dbReference type="InterPro" id="IPR001387">
    <property type="entry name" value="Cro/C1-type_HTH"/>
</dbReference>
<reference evidence="6 7" key="1">
    <citation type="submission" date="2021-01" db="EMBL/GenBank/DDBJ databases">
        <title>Genome Sequencing of Type Strains.</title>
        <authorList>
            <person name="Lemaire J.F."/>
            <person name="Inderbitzin P."/>
            <person name="Collins S.B."/>
            <person name="Wespe N."/>
            <person name="Knight-Connoni V."/>
        </authorList>
    </citation>
    <scope>NUCLEOTIDE SEQUENCE [LARGE SCALE GENOMIC DNA]</scope>
    <source>
        <strain evidence="6 7">DSM 14730</strain>
    </source>
</reference>
<dbReference type="PROSITE" id="PS50932">
    <property type="entry name" value="HTH_LACI_2"/>
    <property type="match status" value="1"/>
</dbReference>
<dbReference type="Gene3D" id="3.40.50.2300">
    <property type="match status" value="2"/>
</dbReference>
<dbReference type="Proteomes" id="UP001319060">
    <property type="component" value="Unassembled WGS sequence"/>
</dbReference>
<organism evidence="6 7">
    <name type="scientific">Fictibacillus barbaricus</name>
    <dbReference type="NCBI Taxonomy" id="182136"/>
    <lineage>
        <taxon>Bacteria</taxon>
        <taxon>Bacillati</taxon>
        <taxon>Bacillota</taxon>
        <taxon>Bacilli</taxon>
        <taxon>Bacillales</taxon>
        <taxon>Fictibacillaceae</taxon>
        <taxon>Fictibacillus</taxon>
    </lineage>
</organism>
<dbReference type="InterPro" id="IPR028082">
    <property type="entry name" value="Peripla_BP_I"/>
</dbReference>
<dbReference type="SUPFAM" id="SSF47413">
    <property type="entry name" value="lambda repressor-like DNA-binding domains"/>
    <property type="match status" value="1"/>
</dbReference>
<dbReference type="SUPFAM" id="SSF53822">
    <property type="entry name" value="Periplasmic binding protein-like I"/>
    <property type="match status" value="1"/>
</dbReference>
<dbReference type="PROSITE" id="PS50943">
    <property type="entry name" value="HTH_CROC1"/>
    <property type="match status" value="1"/>
</dbReference>
<dbReference type="PRINTS" id="PR00036">
    <property type="entry name" value="HTHLACI"/>
</dbReference>
<dbReference type="InterPro" id="IPR000843">
    <property type="entry name" value="HTH_LacI"/>
</dbReference>
<sequence>MSCTIYDIAKLANVSKSTVSRVLNNQTNISAEAKERVLNAIAELKYQPNKVARGLSSGFDAIMVISRSSRTTANNPFFSEIIQTISSKAEEENFDLILNTSHSSNDEIEKCKNKINEKMIKGILMLTAPADEHFFKELDVFDIPIVVIGRLDGTYKNVYTVDTNNYQDSYDLINYLFEQGHRDIACLHSPLEYHVSIDRLKGYTDGILHHGLQLNNDWIINSGYTVESAYESAKSLLLRSKRPTAVVANDDLKVWTLYKAAAELGISIPQDLSVVGYSNSPFLSPALTRVEIPIEELGAVGSKILFGKIRGSKMESKTIVPTNKMCGESVSKLN</sequence>
<dbReference type="PROSITE" id="PS00356">
    <property type="entry name" value="HTH_LACI_1"/>
    <property type="match status" value="1"/>
</dbReference>
<feature type="domain" description="HTH cro/C1-type" evidence="5">
    <location>
        <begin position="4"/>
        <end position="47"/>
    </location>
</feature>
<evidence type="ECO:0000313" key="6">
    <source>
        <dbReference type="EMBL" id="MBN3546571.1"/>
    </source>
</evidence>
<evidence type="ECO:0000256" key="1">
    <source>
        <dbReference type="ARBA" id="ARBA00023015"/>
    </source>
</evidence>
<protein>
    <submittedName>
        <fullName evidence="6">LacI family DNA-binding transcriptional regulator</fullName>
    </submittedName>
</protein>
<keyword evidence="1" id="KW-0805">Transcription regulation</keyword>
<dbReference type="Gene3D" id="1.10.260.40">
    <property type="entry name" value="lambda repressor-like DNA-binding domains"/>
    <property type="match status" value="1"/>
</dbReference>
<dbReference type="CDD" id="cd01392">
    <property type="entry name" value="HTH_LacI"/>
    <property type="match status" value="1"/>
</dbReference>
<evidence type="ECO:0000259" key="4">
    <source>
        <dbReference type="PROSITE" id="PS50932"/>
    </source>
</evidence>
<dbReference type="SMART" id="SM00354">
    <property type="entry name" value="HTH_LACI"/>
    <property type="match status" value="1"/>
</dbReference>
<evidence type="ECO:0000313" key="7">
    <source>
        <dbReference type="Proteomes" id="UP001319060"/>
    </source>
</evidence>
<dbReference type="InterPro" id="IPR046335">
    <property type="entry name" value="LacI/GalR-like_sensor"/>
</dbReference>
<dbReference type="PANTHER" id="PTHR30146">
    <property type="entry name" value="LACI-RELATED TRANSCRIPTIONAL REPRESSOR"/>
    <property type="match status" value="1"/>
</dbReference>
<evidence type="ECO:0000256" key="2">
    <source>
        <dbReference type="ARBA" id="ARBA00023125"/>
    </source>
</evidence>
<evidence type="ECO:0000259" key="5">
    <source>
        <dbReference type="PROSITE" id="PS50943"/>
    </source>
</evidence>
<comment type="caution">
    <text evidence="6">The sequence shown here is derived from an EMBL/GenBank/DDBJ whole genome shotgun (WGS) entry which is preliminary data.</text>
</comment>
<dbReference type="Pfam" id="PF13377">
    <property type="entry name" value="Peripla_BP_3"/>
    <property type="match status" value="1"/>
</dbReference>
<dbReference type="InterPro" id="IPR010982">
    <property type="entry name" value="Lambda_DNA-bd_dom_sf"/>
</dbReference>
<name>A0ABS2ZFN8_9BACL</name>
<keyword evidence="7" id="KW-1185">Reference proteome</keyword>
<dbReference type="CDD" id="cd06267">
    <property type="entry name" value="PBP1_LacI_sugar_binding-like"/>
    <property type="match status" value="1"/>
</dbReference>
<gene>
    <name evidence="6" type="ORF">JYA64_14785</name>
</gene>
<dbReference type="GO" id="GO:0003677">
    <property type="term" value="F:DNA binding"/>
    <property type="evidence" value="ECO:0007669"/>
    <property type="project" value="UniProtKB-KW"/>
</dbReference>
<evidence type="ECO:0000256" key="3">
    <source>
        <dbReference type="ARBA" id="ARBA00023163"/>
    </source>
</evidence>
<keyword evidence="3" id="KW-0804">Transcription</keyword>
<keyword evidence="2 6" id="KW-0238">DNA-binding</keyword>
<dbReference type="RefSeq" id="WP_188400880.1">
    <property type="nucleotide sequence ID" value="NZ_BMCE01000001.1"/>
</dbReference>
<accession>A0ABS2ZFN8</accession>
<dbReference type="Pfam" id="PF00356">
    <property type="entry name" value="LacI"/>
    <property type="match status" value="1"/>
</dbReference>
<dbReference type="EMBL" id="JAFHKS010000044">
    <property type="protein sequence ID" value="MBN3546571.1"/>
    <property type="molecule type" value="Genomic_DNA"/>
</dbReference>
<dbReference type="PANTHER" id="PTHR30146:SF109">
    <property type="entry name" value="HTH-TYPE TRANSCRIPTIONAL REGULATOR GALS"/>
    <property type="match status" value="1"/>
</dbReference>
<proteinExistence type="predicted"/>
<feature type="domain" description="HTH lacI-type" evidence="4">
    <location>
        <begin position="4"/>
        <end position="57"/>
    </location>
</feature>